<sequence>MQSFDRINSLHLMVGSFQAVLAYGLYEAADHGVWPATHAAAFIPLFMLMLFFPFAFYCANNALTVRRWLISFAIALLAAGVGLYQGLTVSGWASGGTVMEPNWSPVSLGDYLIPALILGLALFLLVPALALYQGSWRVDYRRWMLSLHQNAQLLLQASLVLGLFWALLLTAAALFGLIGLHFMQNLIERSWFSIPLSVLVFSHGVSLAVRNHNVVDYLSERAGQLCSWLYPMAAILGLGFVLSWLVQGLDTLLATGHAANLLLWFATLSLLLLNMANQGGVQSSQSAGWLRWLALLGTLALLPMTLVAAYALGLRIDQYGLTPTRIWAAFVNLVLMLMVLGYLLHSVQQVRDASRSWIASTNAFTAVVVVLGILLMLAGPLDPRRISVASQIARLQHDSTVDAVALIGFLARDGGRFGTEALWQLAKQEGVAGSLEAERAGMAQRALERPDNQVGDADAVIANLPIFPAGVSLPRGLQEQLATYPELSDCSVDLAATNACLIWQLKLRPEGPDEYVLLSRRLPVAHPFGVLWQQTGDGDWDSLGRIDLNTIGCPPRSGAQILFEALIKGQVEMQVKQQRDLMVNGVRIPTTTWQQDNCN</sequence>
<keyword evidence="1" id="KW-1133">Transmembrane helix</keyword>
<gene>
    <name evidence="2" type="ORF">LCGC14_0219320</name>
</gene>
<dbReference type="EMBL" id="LAZR01000104">
    <property type="protein sequence ID" value="KKN91386.1"/>
    <property type="molecule type" value="Genomic_DNA"/>
</dbReference>
<feature type="transmembrane region" description="Helical" evidence="1">
    <location>
        <begin position="112"/>
        <end position="132"/>
    </location>
</feature>
<feature type="transmembrane region" description="Helical" evidence="1">
    <location>
        <begin position="357"/>
        <end position="378"/>
    </location>
</feature>
<evidence type="ECO:0000256" key="1">
    <source>
        <dbReference type="SAM" id="Phobius"/>
    </source>
</evidence>
<evidence type="ECO:0008006" key="3">
    <source>
        <dbReference type="Google" id="ProtNLM"/>
    </source>
</evidence>
<evidence type="ECO:0000313" key="2">
    <source>
        <dbReference type="EMBL" id="KKN91386.1"/>
    </source>
</evidence>
<keyword evidence="1" id="KW-0812">Transmembrane</keyword>
<feature type="transmembrane region" description="Helical" evidence="1">
    <location>
        <begin position="289"/>
        <end position="314"/>
    </location>
</feature>
<feature type="transmembrane region" description="Helical" evidence="1">
    <location>
        <begin position="7"/>
        <end position="26"/>
    </location>
</feature>
<name>A0A0F9WY76_9ZZZZ</name>
<keyword evidence="1" id="KW-0472">Membrane</keyword>
<feature type="transmembrane region" description="Helical" evidence="1">
    <location>
        <begin position="258"/>
        <end position="277"/>
    </location>
</feature>
<feature type="transmembrane region" description="Helical" evidence="1">
    <location>
        <begin position="190"/>
        <end position="209"/>
    </location>
</feature>
<accession>A0A0F9WY76</accession>
<comment type="caution">
    <text evidence="2">The sequence shown here is derived from an EMBL/GenBank/DDBJ whole genome shotgun (WGS) entry which is preliminary data.</text>
</comment>
<dbReference type="Pfam" id="PF13687">
    <property type="entry name" value="DUF4153"/>
    <property type="match status" value="1"/>
</dbReference>
<organism evidence="2">
    <name type="scientific">marine sediment metagenome</name>
    <dbReference type="NCBI Taxonomy" id="412755"/>
    <lineage>
        <taxon>unclassified sequences</taxon>
        <taxon>metagenomes</taxon>
        <taxon>ecological metagenomes</taxon>
    </lineage>
</organism>
<feature type="transmembrane region" description="Helical" evidence="1">
    <location>
        <begin position="326"/>
        <end position="345"/>
    </location>
</feature>
<dbReference type="InterPro" id="IPR025291">
    <property type="entry name" value="DUF4153"/>
</dbReference>
<feature type="transmembrane region" description="Helical" evidence="1">
    <location>
        <begin position="38"/>
        <end position="57"/>
    </location>
</feature>
<protein>
    <recommendedName>
        <fullName evidence="3">DUF4153 domain-containing protein</fullName>
    </recommendedName>
</protein>
<feature type="transmembrane region" description="Helical" evidence="1">
    <location>
        <begin position="229"/>
        <end position="246"/>
    </location>
</feature>
<feature type="transmembrane region" description="Helical" evidence="1">
    <location>
        <begin position="153"/>
        <end position="178"/>
    </location>
</feature>
<reference evidence="2" key="1">
    <citation type="journal article" date="2015" name="Nature">
        <title>Complex archaea that bridge the gap between prokaryotes and eukaryotes.</title>
        <authorList>
            <person name="Spang A."/>
            <person name="Saw J.H."/>
            <person name="Jorgensen S.L."/>
            <person name="Zaremba-Niedzwiedzka K."/>
            <person name="Martijn J."/>
            <person name="Lind A.E."/>
            <person name="van Eijk R."/>
            <person name="Schleper C."/>
            <person name="Guy L."/>
            <person name="Ettema T.J."/>
        </authorList>
    </citation>
    <scope>NUCLEOTIDE SEQUENCE</scope>
</reference>
<proteinExistence type="predicted"/>
<dbReference type="AlphaFoldDB" id="A0A0F9WY76"/>
<feature type="transmembrane region" description="Helical" evidence="1">
    <location>
        <begin position="69"/>
        <end position="92"/>
    </location>
</feature>